<feature type="domain" description="FDX-ACB" evidence="18">
    <location>
        <begin position="711"/>
        <end position="804"/>
    </location>
</feature>
<comment type="similarity">
    <text evidence="2 15">Belongs to the phenylalanyl-tRNA synthetase beta subunit family. Type 1 subfamily.</text>
</comment>
<gene>
    <name evidence="15" type="primary">pheT</name>
    <name evidence="20" type="ORF">FC15_GL001023</name>
</gene>
<evidence type="ECO:0000256" key="8">
    <source>
        <dbReference type="ARBA" id="ARBA00022741"/>
    </source>
</evidence>
<dbReference type="NCBIfam" id="NF045760">
    <property type="entry name" value="YtpR"/>
    <property type="match status" value="1"/>
</dbReference>
<dbReference type="GO" id="GO:0004826">
    <property type="term" value="F:phenylalanine-tRNA ligase activity"/>
    <property type="evidence" value="ECO:0007669"/>
    <property type="project" value="UniProtKB-UniRule"/>
</dbReference>
<evidence type="ECO:0000256" key="2">
    <source>
        <dbReference type="ARBA" id="ARBA00008653"/>
    </source>
</evidence>
<dbReference type="SMART" id="SM00873">
    <property type="entry name" value="B3_4"/>
    <property type="match status" value="1"/>
</dbReference>
<dbReference type="FunFam" id="2.40.50.140:FF:000045">
    <property type="entry name" value="Phenylalanine--tRNA ligase beta subunit"/>
    <property type="match status" value="1"/>
</dbReference>
<dbReference type="SMART" id="SM00896">
    <property type="entry name" value="FDX-ACB"/>
    <property type="match status" value="1"/>
</dbReference>
<dbReference type="OrthoDB" id="9805455at2"/>
<dbReference type="STRING" id="1423735.FC15_GL001023"/>
<evidence type="ECO:0000259" key="17">
    <source>
        <dbReference type="PROSITE" id="PS50886"/>
    </source>
</evidence>
<dbReference type="SUPFAM" id="SSF46955">
    <property type="entry name" value="Putative DNA-binding domain"/>
    <property type="match status" value="1"/>
</dbReference>
<feature type="binding site" evidence="15">
    <location>
        <position position="468"/>
    </location>
    <ligand>
        <name>Mg(2+)</name>
        <dbReference type="ChEBI" id="CHEBI:18420"/>
        <note>shared with alpha subunit</note>
    </ligand>
</feature>
<reference evidence="20 21" key="1">
    <citation type="journal article" date="2015" name="Genome Announc.">
        <title>Expanding the biotechnology potential of lactobacilli through comparative genomics of 213 strains and associated genera.</title>
        <authorList>
            <person name="Sun Z."/>
            <person name="Harris H.M."/>
            <person name="McCann A."/>
            <person name="Guo C."/>
            <person name="Argimon S."/>
            <person name="Zhang W."/>
            <person name="Yang X."/>
            <person name="Jeffery I.B."/>
            <person name="Cooney J.C."/>
            <person name="Kagawa T.F."/>
            <person name="Liu W."/>
            <person name="Song Y."/>
            <person name="Salvetti E."/>
            <person name="Wrobel A."/>
            <person name="Rasinkangas P."/>
            <person name="Parkhill J."/>
            <person name="Rea M.C."/>
            <person name="O'Sullivan O."/>
            <person name="Ritari J."/>
            <person name="Douillard F.P."/>
            <person name="Paul Ross R."/>
            <person name="Yang R."/>
            <person name="Briner A.E."/>
            <person name="Felis G.E."/>
            <person name="de Vos W.M."/>
            <person name="Barrangou R."/>
            <person name="Klaenhammer T.R."/>
            <person name="Caufield P.W."/>
            <person name="Cui Y."/>
            <person name="Zhang H."/>
            <person name="O'Toole P.W."/>
        </authorList>
    </citation>
    <scope>NUCLEOTIDE SEQUENCE [LARGE SCALE GENOMIC DNA]</scope>
    <source>
        <strain evidence="20 21">DSM 17758</strain>
    </source>
</reference>
<comment type="catalytic activity">
    <reaction evidence="14 15">
        <text>tRNA(Phe) + L-phenylalanine + ATP = L-phenylalanyl-tRNA(Phe) + AMP + diphosphate + H(+)</text>
        <dbReference type="Rhea" id="RHEA:19413"/>
        <dbReference type="Rhea" id="RHEA-COMP:9668"/>
        <dbReference type="Rhea" id="RHEA-COMP:9699"/>
        <dbReference type="ChEBI" id="CHEBI:15378"/>
        <dbReference type="ChEBI" id="CHEBI:30616"/>
        <dbReference type="ChEBI" id="CHEBI:33019"/>
        <dbReference type="ChEBI" id="CHEBI:58095"/>
        <dbReference type="ChEBI" id="CHEBI:78442"/>
        <dbReference type="ChEBI" id="CHEBI:78531"/>
        <dbReference type="ChEBI" id="CHEBI:456215"/>
        <dbReference type="EC" id="6.1.1.20"/>
    </reaction>
</comment>
<evidence type="ECO:0000256" key="15">
    <source>
        <dbReference type="HAMAP-Rule" id="MF_00283"/>
    </source>
</evidence>
<dbReference type="PANTHER" id="PTHR10947">
    <property type="entry name" value="PHENYLALANYL-TRNA SYNTHETASE BETA CHAIN AND LEUCINE-RICH REPEAT-CONTAINING PROTEIN 47"/>
    <property type="match status" value="1"/>
</dbReference>
<dbReference type="FunFam" id="3.30.930.10:FF:000022">
    <property type="entry name" value="Phenylalanine--tRNA ligase beta subunit"/>
    <property type="match status" value="1"/>
</dbReference>
<dbReference type="GO" id="GO:0140096">
    <property type="term" value="F:catalytic activity, acting on a protein"/>
    <property type="evidence" value="ECO:0007669"/>
    <property type="project" value="UniProtKB-ARBA"/>
</dbReference>
<dbReference type="InterPro" id="IPR045060">
    <property type="entry name" value="Phe-tRNA-ligase_IIc_bsu"/>
</dbReference>
<keyword evidence="7 15" id="KW-0479">Metal-binding</keyword>
<evidence type="ECO:0000256" key="14">
    <source>
        <dbReference type="ARBA" id="ARBA00049255"/>
    </source>
</evidence>
<keyword evidence="9 15" id="KW-0067">ATP-binding</keyword>
<evidence type="ECO:0000256" key="1">
    <source>
        <dbReference type="ARBA" id="ARBA00004496"/>
    </source>
</evidence>
<evidence type="ECO:0000259" key="18">
    <source>
        <dbReference type="PROSITE" id="PS51447"/>
    </source>
</evidence>
<sequence length="804" mass="88992">MKISYQWLNSFVNLHEIDPQKLADQVSLTGIEVASVIAPDQGLKKIVVGHILSTEPHPDSDHLTLCQVDIGEDEPVQIVCGAPNVAADQYVIVALPNSRIAGNVKIKRGKMRGQASEGMICSLQEIGFSDSVVPKAYQDGIFVFPEAEEAGQPVFPLLGMDDRMIDFDITPNRADTLGMHGAAWEVGAMLHERPQFPEVKVTESQITTDSLLQVSVAEKSLVPQYLLKVVQKVKIQPSPLWLQIRLWNNGIRPINNVVDVTNFVLLEYGQPLHAFDYDKLTSHQILVRRAQDQEPIVTLDGETRELTSDDLVITDGQKPVAIAGVMGGLTSEITTETQNVVLESAVFDGTSIRKTAQRHNLHTEASTRFEKGIDQGSTTEALQRAAQLLEEIAAGESSRGILVGHQELPVERKLALDPKHVNHVLGTEITTAEIGGILSDLGFEHQLEADRYEVTVPLRRWDIFIEADLIEEVARLHGYDQLPSTLPVGVQTVGGYNRKQLLIREVRQSLLANGLDEVISYALVKDDEAAAFTAHPTAKIKLSWPMTQDHAVLRQNLISGLLNDLKYNLARQQSNVAIFEQGNVFRQVDENQQPLEVPTVAALWSGNVVDESWIEKARPVDFYDLKGALTNLLTTLGLADRVSYQTDELLPELHPGRAAKLMIGNQELGFIGEIHPSLQHDRQLPPTYVLQLNLQVLLDQEQKPLVSESAAKYPAVERDMALIVDHQVTNAEIADLITTNGGNYLQNVQIFDVFTGEAIGVHKKSLAYRLHFQNPIATLTDDQVTQAMTKIQTALQTEINAQIR</sequence>
<evidence type="ECO:0000256" key="5">
    <source>
        <dbReference type="ARBA" id="ARBA00022555"/>
    </source>
</evidence>
<comment type="caution">
    <text evidence="20">The sequence shown here is derived from an EMBL/GenBank/DDBJ whole genome shotgun (WGS) entry which is preliminary data.</text>
</comment>
<evidence type="ECO:0000313" key="21">
    <source>
        <dbReference type="Proteomes" id="UP000051315"/>
    </source>
</evidence>
<dbReference type="GO" id="GO:0000287">
    <property type="term" value="F:magnesium ion binding"/>
    <property type="evidence" value="ECO:0007669"/>
    <property type="project" value="UniProtKB-UniRule"/>
</dbReference>
<dbReference type="SUPFAM" id="SSF55681">
    <property type="entry name" value="Class II aaRS and biotin synthetases"/>
    <property type="match status" value="1"/>
</dbReference>
<dbReference type="Pfam" id="PF03483">
    <property type="entry name" value="B3_4"/>
    <property type="match status" value="1"/>
</dbReference>
<dbReference type="SMART" id="SM00874">
    <property type="entry name" value="B5"/>
    <property type="match status" value="1"/>
</dbReference>
<keyword evidence="5 16" id="KW-0820">tRNA-binding</keyword>
<evidence type="ECO:0000256" key="11">
    <source>
        <dbReference type="ARBA" id="ARBA00022884"/>
    </source>
</evidence>
<feature type="binding site" evidence="15">
    <location>
        <position position="472"/>
    </location>
    <ligand>
        <name>Mg(2+)</name>
        <dbReference type="ChEBI" id="CHEBI:18420"/>
        <note>shared with alpha subunit</note>
    </ligand>
</feature>
<dbReference type="Gene3D" id="2.40.50.140">
    <property type="entry name" value="Nucleic acid-binding proteins"/>
    <property type="match status" value="1"/>
</dbReference>
<keyword evidence="10 15" id="KW-0460">Magnesium</keyword>
<comment type="cofactor">
    <cofactor evidence="15">
        <name>Mg(2+)</name>
        <dbReference type="ChEBI" id="CHEBI:18420"/>
    </cofactor>
    <text evidence="15">Binds 2 magnesium ions per tetramer.</text>
</comment>
<keyword evidence="4 15" id="KW-0963">Cytoplasm</keyword>
<dbReference type="InterPro" id="IPR002547">
    <property type="entry name" value="tRNA-bd_dom"/>
</dbReference>
<dbReference type="InterPro" id="IPR012340">
    <property type="entry name" value="NA-bd_OB-fold"/>
</dbReference>
<dbReference type="RefSeq" id="WP_057823086.1">
    <property type="nucleotide sequence ID" value="NZ_AZFX01000003.1"/>
</dbReference>
<dbReference type="Proteomes" id="UP000051315">
    <property type="component" value="Unassembled WGS sequence"/>
</dbReference>
<evidence type="ECO:0000256" key="7">
    <source>
        <dbReference type="ARBA" id="ARBA00022723"/>
    </source>
</evidence>
<feature type="domain" description="B5" evidence="19">
    <location>
        <begin position="409"/>
        <end position="484"/>
    </location>
</feature>
<evidence type="ECO:0000259" key="19">
    <source>
        <dbReference type="PROSITE" id="PS51483"/>
    </source>
</evidence>
<keyword evidence="6 15" id="KW-0436">Ligase</keyword>
<dbReference type="GO" id="GO:0005524">
    <property type="term" value="F:ATP binding"/>
    <property type="evidence" value="ECO:0007669"/>
    <property type="project" value="UniProtKB-UniRule"/>
</dbReference>
<dbReference type="EC" id="6.1.1.20" evidence="15"/>
<dbReference type="InterPro" id="IPR005121">
    <property type="entry name" value="Fdx_antiC-bd"/>
</dbReference>
<dbReference type="AlphaFoldDB" id="A0A0R1WID7"/>
<dbReference type="PROSITE" id="PS51483">
    <property type="entry name" value="B5"/>
    <property type="match status" value="1"/>
</dbReference>
<protein>
    <recommendedName>
        <fullName evidence="15">Phenylalanine--tRNA ligase beta subunit</fullName>
        <ecNumber evidence="15">6.1.1.20</ecNumber>
    </recommendedName>
    <alternativeName>
        <fullName evidence="15">Phenylalanyl-tRNA synthetase beta subunit</fullName>
        <shortName evidence="15">PheRS</shortName>
    </alternativeName>
</protein>
<dbReference type="NCBIfam" id="TIGR00472">
    <property type="entry name" value="pheT_bact"/>
    <property type="match status" value="1"/>
</dbReference>
<evidence type="ECO:0000256" key="9">
    <source>
        <dbReference type="ARBA" id="ARBA00022840"/>
    </source>
</evidence>
<dbReference type="CDD" id="cd00769">
    <property type="entry name" value="PheRS_beta_core"/>
    <property type="match status" value="1"/>
</dbReference>
<accession>A0A0R1WID7</accession>
<evidence type="ECO:0000256" key="3">
    <source>
        <dbReference type="ARBA" id="ARBA00011209"/>
    </source>
</evidence>
<dbReference type="GO" id="GO:0016740">
    <property type="term" value="F:transferase activity"/>
    <property type="evidence" value="ECO:0007669"/>
    <property type="project" value="UniProtKB-ARBA"/>
</dbReference>
<dbReference type="InterPro" id="IPR036690">
    <property type="entry name" value="Fdx_antiC-bd_sf"/>
</dbReference>
<dbReference type="PATRIC" id="fig|1423735.3.peg.1065"/>
<evidence type="ECO:0000256" key="16">
    <source>
        <dbReference type="PROSITE-ProRule" id="PRU00209"/>
    </source>
</evidence>
<evidence type="ECO:0000313" key="20">
    <source>
        <dbReference type="EMBL" id="KRM13852.1"/>
    </source>
</evidence>
<dbReference type="InterPro" id="IPR041616">
    <property type="entry name" value="PheRS_beta_core"/>
</dbReference>
<proteinExistence type="inferred from homology"/>
<name>A0A0R1WID7_9LACO</name>
<dbReference type="FunFam" id="3.30.56.10:FF:000002">
    <property type="entry name" value="Phenylalanine--tRNA ligase beta subunit"/>
    <property type="match status" value="1"/>
</dbReference>
<evidence type="ECO:0000256" key="10">
    <source>
        <dbReference type="ARBA" id="ARBA00022842"/>
    </source>
</evidence>
<feature type="domain" description="TRNA-binding" evidence="17">
    <location>
        <begin position="40"/>
        <end position="155"/>
    </location>
</feature>
<dbReference type="GO" id="GO:0009328">
    <property type="term" value="C:phenylalanine-tRNA ligase complex"/>
    <property type="evidence" value="ECO:0007669"/>
    <property type="project" value="TreeGrafter"/>
</dbReference>
<dbReference type="SUPFAM" id="SSF56037">
    <property type="entry name" value="PheT/TilS domain"/>
    <property type="match status" value="1"/>
</dbReference>
<keyword evidence="13 15" id="KW-0030">Aminoacyl-tRNA synthetase</keyword>
<keyword evidence="8 15" id="KW-0547">Nucleotide-binding</keyword>
<dbReference type="InterPro" id="IPR005146">
    <property type="entry name" value="B3/B4_tRNA-bd"/>
</dbReference>
<dbReference type="Gene3D" id="3.30.56.10">
    <property type="match status" value="2"/>
</dbReference>
<feature type="binding site" evidence="15">
    <location>
        <position position="471"/>
    </location>
    <ligand>
        <name>Mg(2+)</name>
        <dbReference type="ChEBI" id="CHEBI:18420"/>
        <note>shared with alpha subunit</note>
    </ligand>
</feature>
<dbReference type="FunFam" id="3.30.70.380:FF:000001">
    <property type="entry name" value="Phenylalanine--tRNA ligase beta subunit"/>
    <property type="match status" value="1"/>
</dbReference>
<feature type="binding site" evidence="15">
    <location>
        <position position="462"/>
    </location>
    <ligand>
        <name>Mg(2+)</name>
        <dbReference type="ChEBI" id="CHEBI:18420"/>
        <note>shared with alpha subunit</note>
    </ligand>
</feature>
<evidence type="ECO:0000256" key="12">
    <source>
        <dbReference type="ARBA" id="ARBA00022917"/>
    </source>
</evidence>
<dbReference type="InterPro" id="IPR045864">
    <property type="entry name" value="aa-tRNA-synth_II/BPL/LPL"/>
</dbReference>
<dbReference type="Gene3D" id="3.30.930.10">
    <property type="entry name" value="Bira Bifunctional Protein, Domain 2"/>
    <property type="match status" value="1"/>
</dbReference>
<evidence type="ECO:0000256" key="13">
    <source>
        <dbReference type="ARBA" id="ARBA00023146"/>
    </source>
</evidence>
<comment type="subunit">
    <text evidence="3 15">Tetramer of two alpha and two beta subunits.</text>
</comment>
<organism evidence="20 21">
    <name type="scientific">Lapidilactobacillus concavus DSM 17758</name>
    <dbReference type="NCBI Taxonomy" id="1423735"/>
    <lineage>
        <taxon>Bacteria</taxon>
        <taxon>Bacillati</taxon>
        <taxon>Bacillota</taxon>
        <taxon>Bacilli</taxon>
        <taxon>Lactobacillales</taxon>
        <taxon>Lactobacillaceae</taxon>
        <taxon>Lapidilactobacillus</taxon>
    </lineage>
</organism>
<dbReference type="Pfam" id="PF03484">
    <property type="entry name" value="B5"/>
    <property type="match status" value="1"/>
</dbReference>
<dbReference type="SUPFAM" id="SSF54991">
    <property type="entry name" value="Anticodon-binding domain of PheRS"/>
    <property type="match status" value="1"/>
</dbReference>
<dbReference type="Gene3D" id="3.50.40.10">
    <property type="entry name" value="Phenylalanyl-trna Synthetase, Chain B, domain 3"/>
    <property type="match status" value="1"/>
</dbReference>
<evidence type="ECO:0000256" key="6">
    <source>
        <dbReference type="ARBA" id="ARBA00022598"/>
    </source>
</evidence>
<dbReference type="Pfam" id="PF03147">
    <property type="entry name" value="FDX-ACB"/>
    <property type="match status" value="1"/>
</dbReference>
<dbReference type="HAMAP" id="MF_00283">
    <property type="entry name" value="Phe_tRNA_synth_beta1"/>
    <property type="match status" value="1"/>
</dbReference>
<dbReference type="GO" id="GO:0006432">
    <property type="term" value="P:phenylalanyl-tRNA aminoacylation"/>
    <property type="evidence" value="ECO:0007669"/>
    <property type="project" value="UniProtKB-UniRule"/>
</dbReference>
<dbReference type="Pfam" id="PF01588">
    <property type="entry name" value="tRNA_bind"/>
    <property type="match status" value="1"/>
</dbReference>
<dbReference type="InterPro" id="IPR033714">
    <property type="entry name" value="tRNA_bind_bactPheRS"/>
</dbReference>
<keyword evidence="12 15" id="KW-0648">Protein biosynthesis</keyword>
<dbReference type="EMBL" id="AZFX01000003">
    <property type="protein sequence ID" value="KRM13852.1"/>
    <property type="molecule type" value="Genomic_DNA"/>
</dbReference>
<dbReference type="SUPFAM" id="SSF50249">
    <property type="entry name" value="Nucleic acid-binding proteins"/>
    <property type="match status" value="1"/>
</dbReference>
<dbReference type="InterPro" id="IPR005147">
    <property type="entry name" value="tRNA_synthase_B5-dom"/>
</dbReference>
<dbReference type="PROSITE" id="PS51447">
    <property type="entry name" value="FDX_ACB"/>
    <property type="match status" value="1"/>
</dbReference>
<dbReference type="InterPro" id="IPR004532">
    <property type="entry name" value="Phe-tRNA-ligase_IIc_bsu_bact"/>
</dbReference>
<dbReference type="GO" id="GO:0000049">
    <property type="term" value="F:tRNA binding"/>
    <property type="evidence" value="ECO:0007669"/>
    <property type="project" value="UniProtKB-UniRule"/>
</dbReference>
<keyword evidence="21" id="KW-1185">Reference proteome</keyword>
<dbReference type="Gene3D" id="3.30.70.380">
    <property type="entry name" value="Ferrodoxin-fold anticodon-binding domain"/>
    <property type="match status" value="1"/>
</dbReference>
<dbReference type="InterPro" id="IPR020825">
    <property type="entry name" value="Phe-tRNA_synthase-like_B3/B4"/>
</dbReference>
<dbReference type="FunFam" id="3.50.40.10:FF:000001">
    <property type="entry name" value="Phenylalanine--tRNA ligase beta subunit"/>
    <property type="match status" value="1"/>
</dbReference>
<keyword evidence="11 16" id="KW-0694">RNA-binding</keyword>
<comment type="subcellular location">
    <subcellularLocation>
        <location evidence="1 15">Cytoplasm</location>
    </subcellularLocation>
</comment>
<dbReference type="PROSITE" id="PS50886">
    <property type="entry name" value="TRBD"/>
    <property type="match status" value="1"/>
</dbReference>
<dbReference type="InterPro" id="IPR009061">
    <property type="entry name" value="DNA-bd_dom_put_sf"/>
</dbReference>
<dbReference type="Pfam" id="PF17759">
    <property type="entry name" value="tRNA_synthFbeta"/>
    <property type="match status" value="1"/>
</dbReference>
<evidence type="ECO:0000256" key="4">
    <source>
        <dbReference type="ARBA" id="ARBA00022490"/>
    </source>
</evidence>
<dbReference type="PANTHER" id="PTHR10947:SF0">
    <property type="entry name" value="PHENYLALANINE--TRNA LIGASE BETA SUBUNIT"/>
    <property type="match status" value="1"/>
</dbReference>
<dbReference type="CDD" id="cd02796">
    <property type="entry name" value="tRNA_bind_bactPheRS"/>
    <property type="match status" value="1"/>
</dbReference>